<dbReference type="InterPro" id="IPR036259">
    <property type="entry name" value="MFS_trans_sf"/>
</dbReference>
<evidence type="ECO:0000313" key="7">
    <source>
        <dbReference type="EMBL" id="KAF5850519.1"/>
    </source>
</evidence>
<name>A0A8H5ZLS6_COCSA</name>
<proteinExistence type="inferred from homology"/>
<dbReference type="Gene3D" id="1.20.1250.20">
    <property type="entry name" value="MFS general substrate transporter like domains"/>
    <property type="match status" value="1"/>
</dbReference>
<evidence type="ECO:0000256" key="1">
    <source>
        <dbReference type="ARBA" id="ARBA00004141"/>
    </source>
</evidence>
<dbReference type="Proteomes" id="UP000624244">
    <property type="component" value="Unassembled WGS sequence"/>
</dbReference>
<evidence type="ECO:0000313" key="8">
    <source>
        <dbReference type="Proteomes" id="UP000624244"/>
    </source>
</evidence>
<evidence type="ECO:0000256" key="4">
    <source>
        <dbReference type="ARBA" id="ARBA00022989"/>
    </source>
</evidence>
<keyword evidence="5 6" id="KW-0472">Membrane</keyword>
<feature type="transmembrane region" description="Helical" evidence="6">
    <location>
        <begin position="251"/>
        <end position="271"/>
    </location>
</feature>
<dbReference type="InterPro" id="IPR000109">
    <property type="entry name" value="POT_fam"/>
</dbReference>
<sequence>MNKQLGSSTTRASSIDLSDGKDGTCKLRRIPDRVPTMVWIVAVVGFWERAAFWGKNYMENPQHYTIEGTPGALNLGQATATRIFCGFFVVYFTCPILFAPLVDSRVGQYKTLVISLGVYVLGCIALAISSYPSMLDRGAGLPGLLMSMALIALGGGCSQATIRSFIAAQYKDRTPRLRTCPPSRNRCLDFLRKRLQNTNFSKWLPAASTEEVVVVDPELTLKFIYTLLFWVGNVGALLVFPIVCIERFFGFFPAFVLGGGCALMAFSIIIAGKKYFVKPPLADNVMIPATKVLGCAVRNKFEMKRTDPAYQLANRGKIVPWSSELSNEITRALGACRVLLAFIIFYICFDQMQNNLISQAGDMNKGQTPNEVVPSMNQVACIVISPLVEYVLDPALSKQRIYLKPVTRIAIGFTFISLSMAYAAVVQHFIYISPPCFNHPSSCEDRHLVAQQRPNIWIQTPVFVLMAAGEVYAMTTAMEYAETHSPKETKVLVQSINMLITGVGSMFAMAIAEAARDPYLMIFYSSLAGAMALTTIVFYALFRNKDESSLPFNSEGIIKMENEEGNDISCAARAPRDSVHPDTSIGTQAMVTKAE</sequence>
<evidence type="ECO:0000256" key="3">
    <source>
        <dbReference type="ARBA" id="ARBA00022692"/>
    </source>
</evidence>
<comment type="similarity">
    <text evidence="2">Belongs to the major facilitator superfamily. Proton-dependent oligopeptide transporter (POT/PTR) (TC 2.A.17) family.</text>
</comment>
<keyword evidence="3 6" id="KW-0812">Transmembrane</keyword>
<evidence type="ECO:0000256" key="6">
    <source>
        <dbReference type="SAM" id="Phobius"/>
    </source>
</evidence>
<feature type="transmembrane region" description="Helical" evidence="6">
    <location>
        <begin position="496"/>
        <end position="515"/>
    </location>
</feature>
<dbReference type="GO" id="GO:0016020">
    <property type="term" value="C:membrane"/>
    <property type="evidence" value="ECO:0007669"/>
    <property type="project" value="UniProtKB-SubCell"/>
</dbReference>
<keyword evidence="4 6" id="KW-1133">Transmembrane helix</keyword>
<feature type="transmembrane region" description="Helical" evidence="6">
    <location>
        <begin position="456"/>
        <end position="475"/>
    </location>
</feature>
<reference evidence="7" key="1">
    <citation type="submission" date="2019-11" db="EMBL/GenBank/DDBJ databases">
        <title>Bipolaris sorokiniana Genome sequencing.</title>
        <authorList>
            <person name="Wang H."/>
        </authorList>
    </citation>
    <scope>NUCLEOTIDE SEQUENCE</scope>
</reference>
<dbReference type="EMBL" id="WNKQ01000007">
    <property type="protein sequence ID" value="KAF5850519.1"/>
    <property type="molecule type" value="Genomic_DNA"/>
</dbReference>
<organism evidence="7 8">
    <name type="scientific">Cochliobolus sativus</name>
    <name type="common">Common root rot and spot blotch fungus</name>
    <name type="synonym">Bipolaris sorokiniana</name>
    <dbReference type="NCBI Taxonomy" id="45130"/>
    <lineage>
        <taxon>Eukaryota</taxon>
        <taxon>Fungi</taxon>
        <taxon>Dikarya</taxon>
        <taxon>Ascomycota</taxon>
        <taxon>Pezizomycotina</taxon>
        <taxon>Dothideomycetes</taxon>
        <taxon>Pleosporomycetidae</taxon>
        <taxon>Pleosporales</taxon>
        <taxon>Pleosporineae</taxon>
        <taxon>Pleosporaceae</taxon>
        <taxon>Bipolaris</taxon>
    </lineage>
</organism>
<dbReference type="Pfam" id="PF00854">
    <property type="entry name" value="PTR2"/>
    <property type="match status" value="1"/>
</dbReference>
<evidence type="ECO:0000256" key="5">
    <source>
        <dbReference type="ARBA" id="ARBA00023136"/>
    </source>
</evidence>
<evidence type="ECO:0000256" key="2">
    <source>
        <dbReference type="ARBA" id="ARBA00005982"/>
    </source>
</evidence>
<gene>
    <name evidence="7" type="ORF">GGP41_002766</name>
</gene>
<dbReference type="AlphaFoldDB" id="A0A8H5ZLS6"/>
<feature type="transmembrane region" description="Helical" evidence="6">
    <location>
        <begin position="108"/>
        <end position="128"/>
    </location>
</feature>
<dbReference type="SUPFAM" id="SSF103473">
    <property type="entry name" value="MFS general substrate transporter"/>
    <property type="match status" value="2"/>
</dbReference>
<feature type="transmembrane region" description="Helical" evidence="6">
    <location>
        <begin position="223"/>
        <end position="244"/>
    </location>
</feature>
<comment type="caution">
    <text evidence="7">The sequence shown here is derived from an EMBL/GenBank/DDBJ whole genome shotgun (WGS) entry which is preliminary data.</text>
</comment>
<feature type="transmembrane region" description="Helical" evidence="6">
    <location>
        <begin position="409"/>
        <end position="432"/>
    </location>
</feature>
<comment type="subcellular location">
    <subcellularLocation>
        <location evidence="1">Membrane</location>
        <topology evidence="1">Multi-pass membrane protein</topology>
    </subcellularLocation>
</comment>
<accession>A0A8H5ZLS6</accession>
<protein>
    <submittedName>
        <fullName evidence="7">Uncharacterized protein</fullName>
    </submittedName>
</protein>
<feature type="transmembrane region" description="Helical" evidence="6">
    <location>
        <begin position="140"/>
        <end position="162"/>
    </location>
</feature>
<dbReference type="GO" id="GO:0022857">
    <property type="term" value="F:transmembrane transporter activity"/>
    <property type="evidence" value="ECO:0007669"/>
    <property type="project" value="InterPro"/>
</dbReference>
<feature type="transmembrane region" description="Helical" evidence="6">
    <location>
        <begin position="521"/>
        <end position="542"/>
    </location>
</feature>
<feature type="transmembrane region" description="Helical" evidence="6">
    <location>
        <begin position="83"/>
        <end position="102"/>
    </location>
</feature>
<dbReference type="PANTHER" id="PTHR11654">
    <property type="entry name" value="OLIGOPEPTIDE TRANSPORTER-RELATED"/>
    <property type="match status" value="1"/>
</dbReference>